<evidence type="ECO:0000256" key="4">
    <source>
        <dbReference type="RuleBase" id="RU000363"/>
    </source>
</evidence>
<gene>
    <name evidence="6" type="ORF">P3W85_15030</name>
</gene>
<keyword evidence="3" id="KW-0560">Oxidoreductase</keyword>
<keyword evidence="7" id="KW-1185">Reference proteome</keyword>
<dbReference type="InterPro" id="IPR045313">
    <property type="entry name" value="CBR1-like"/>
</dbReference>
<evidence type="ECO:0000313" key="7">
    <source>
        <dbReference type="Proteomes" id="UP001216674"/>
    </source>
</evidence>
<protein>
    <submittedName>
        <fullName evidence="6">SDR family oxidoreductase</fullName>
    </submittedName>
</protein>
<dbReference type="RefSeq" id="WP_276265380.1">
    <property type="nucleotide sequence ID" value="NZ_JARJLM010000259.1"/>
</dbReference>
<sequence>MASQPVTVITGASRGLGRAAARHLAAVEGHLVVATARQAQDLEALRLEPDLAGCPIACHPLDVTDDHSVAALGEWLAERFGRVDVLINNAGVSLDRYSTSLLTLPLDTLRRTLETNLFGALRVTQALAPLLRASHAGRVVNLSSGMGQLAEMASGVPAYRISKTALNAVTRILAAELAASGVKVNAVCPGWCRTGLGGPDAPRSPEQGIDTVVWLATLPEDGPSGGFFRDRQPIPW</sequence>
<comment type="similarity">
    <text evidence="1 4">Belongs to the short-chain dehydrogenases/reductases (SDR) family.</text>
</comment>
<organism evidence="6 7">
    <name type="scientific">Cupriavidus basilensis</name>
    <dbReference type="NCBI Taxonomy" id="68895"/>
    <lineage>
        <taxon>Bacteria</taxon>
        <taxon>Pseudomonadati</taxon>
        <taxon>Pseudomonadota</taxon>
        <taxon>Betaproteobacteria</taxon>
        <taxon>Burkholderiales</taxon>
        <taxon>Burkholderiaceae</taxon>
        <taxon>Cupriavidus</taxon>
    </lineage>
</organism>
<dbReference type="CDD" id="cd05324">
    <property type="entry name" value="carb_red_PTCR-like_SDR_c"/>
    <property type="match status" value="1"/>
</dbReference>
<dbReference type="PRINTS" id="PR00080">
    <property type="entry name" value="SDRFAMILY"/>
</dbReference>
<evidence type="ECO:0000256" key="2">
    <source>
        <dbReference type="ARBA" id="ARBA00022857"/>
    </source>
</evidence>
<dbReference type="InterPro" id="IPR057326">
    <property type="entry name" value="KR_dom"/>
</dbReference>
<dbReference type="InterPro" id="IPR002347">
    <property type="entry name" value="SDR_fam"/>
</dbReference>
<dbReference type="Gene3D" id="3.40.50.720">
    <property type="entry name" value="NAD(P)-binding Rossmann-like Domain"/>
    <property type="match status" value="1"/>
</dbReference>
<keyword evidence="2" id="KW-0521">NADP</keyword>
<evidence type="ECO:0000313" key="6">
    <source>
        <dbReference type="EMBL" id="MDF3834256.1"/>
    </source>
</evidence>
<dbReference type="InterPro" id="IPR036291">
    <property type="entry name" value="NAD(P)-bd_dom_sf"/>
</dbReference>
<comment type="caution">
    <text evidence="6">The sequence shown here is derived from an EMBL/GenBank/DDBJ whole genome shotgun (WGS) entry which is preliminary data.</text>
</comment>
<dbReference type="SMART" id="SM00822">
    <property type="entry name" value="PKS_KR"/>
    <property type="match status" value="1"/>
</dbReference>
<proteinExistence type="inferred from homology"/>
<reference evidence="6 7" key="1">
    <citation type="submission" date="2023-03" db="EMBL/GenBank/DDBJ databases">
        <title>Draft assemblies of triclosan tolerant bacteria isolated from returned activated sludge.</title>
        <authorList>
            <person name="Van Hamelsveld S."/>
        </authorList>
    </citation>
    <scope>NUCLEOTIDE SEQUENCE [LARGE SCALE GENOMIC DNA]</scope>
    <source>
        <strain evidence="6 7">GW210010_S58</strain>
    </source>
</reference>
<dbReference type="PANTHER" id="PTHR43963">
    <property type="entry name" value="CARBONYL REDUCTASE 1-RELATED"/>
    <property type="match status" value="1"/>
</dbReference>
<dbReference type="Proteomes" id="UP001216674">
    <property type="component" value="Unassembled WGS sequence"/>
</dbReference>
<feature type="domain" description="Ketoreductase" evidence="5">
    <location>
        <begin position="5"/>
        <end position="194"/>
    </location>
</feature>
<evidence type="ECO:0000259" key="5">
    <source>
        <dbReference type="SMART" id="SM00822"/>
    </source>
</evidence>
<dbReference type="EMBL" id="JARJLM010000259">
    <property type="protein sequence ID" value="MDF3834256.1"/>
    <property type="molecule type" value="Genomic_DNA"/>
</dbReference>
<dbReference type="Pfam" id="PF00106">
    <property type="entry name" value="adh_short"/>
    <property type="match status" value="1"/>
</dbReference>
<dbReference type="SUPFAM" id="SSF51735">
    <property type="entry name" value="NAD(P)-binding Rossmann-fold domains"/>
    <property type="match status" value="1"/>
</dbReference>
<dbReference type="PANTHER" id="PTHR43963:SF6">
    <property type="entry name" value="CHAIN DEHYDROGENASE FAMILY PROTEIN, PUTATIVE (AFU_ORTHOLOGUE AFUA_3G15350)-RELATED"/>
    <property type="match status" value="1"/>
</dbReference>
<accession>A0ABT6ANS4</accession>
<evidence type="ECO:0000256" key="1">
    <source>
        <dbReference type="ARBA" id="ARBA00006484"/>
    </source>
</evidence>
<dbReference type="PRINTS" id="PR00081">
    <property type="entry name" value="GDHRDH"/>
</dbReference>
<name>A0ABT6ANS4_9BURK</name>
<evidence type="ECO:0000256" key="3">
    <source>
        <dbReference type="ARBA" id="ARBA00023002"/>
    </source>
</evidence>